<evidence type="ECO:0000256" key="1">
    <source>
        <dbReference type="SAM" id="MobiDB-lite"/>
    </source>
</evidence>
<accession>A0A6P2XU11</accession>
<dbReference type="RefSeq" id="WP_175013213.1">
    <property type="nucleotide sequence ID" value="NZ_CABVQN010000015.1"/>
</dbReference>
<name>A0A6P2XU11_BURL3</name>
<dbReference type="Proteomes" id="UP000494110">
    <property type="component" value="Unassembled WGS sequence"/>
</dbReference>
<evidence type="ECO:0000313" key="3">
    <source>
        <dbReference type="Proteomes" id="UP000494110"/>
    </source>
</evidence>
<organism evidence="2 3">
    <name type="scientific">Burkholderia lata (strain ATCC 17760 / DSM 23089 / LMG 22485 / NCIMB 9086 / R18194 / 383)</name>
    <dbReference type="NCBI Taxonomy" id="482957"/>
    <lineage>
        <taxon>Bacteria</taxon>
        <taxon>Pseudomonadati</taxon>
        <taxon>Pseudomonadota</taxon>
        <taxon>Betaproteobacteria</taxon>
        <taxon>Burkholderiales</taxon>
        <taxon>Burkholderiaceae</taxon>
        <taxon>Burkholderia</taxon>
        <taxon>Burkholderia cepacia complex</taxon>
    </lineage>
</organism>
<dbReference type="AlphaFoldDB" id="A0A6P2XU11"/>
<proteinExistence type="predicted"/>
<feature type="region of interest" description="Disordered" evidence="1">
    <location>
        <begin position="62"/>
        <end position="82"/>
    </location>
</feature>
<gene>
    <name evidence="2" type="ORF">BLA39750_03385</name>
</gene>
<sequence>MKVNDQARTDRRLRGLVADLADRHADDIEAVWHALSDTERKQLRPLLEDAASLGSGEPGGFASVLSAAPSQAGDQATPGPATPAIGRLAGHWPDALLAQLAGCVDDAQRARLFASHPAWQRHPVSPLAPCARDALLKAAHEAIRALPPAVDIVAASPRPPDSWGRRLLNGLRRGRA</sequence>
<reference evidence="2 3" key="1">
    <citation type="submission" date="2019-09" db="EMBL/GenBank/DDBJ databases">
        <authorList>
            <person name="Depoorter E."/>
        </authorList>
    </citation>
    <scope>NUCLEOTIDE SEQUENCE [LARGE SCALE GENOMIC DNA]</scope>
    <source>
        <strain evidence="2">R-39750</strain>
    </source>
</reference>
<dbReference type="EMBL" id="CABVQN010000015">
    <property type="protein sequence ID" value="VWD13402.1"/>
    <property type="molecule type" value="Genomic_DNA"/>
</dbReference>
<protein>
    <submittedName>
        <fullName evidence="2">Uncharacterized protein</fullName>
    </submittedName>
</protein>
<evidence type="ECO:0000313" key="2">
    <source>
        <dbReference type="EMBL" id="VWD13402.1"/>
    </source>
</evidence>